<keyword evidence="1" id="KW-1133">Transmembrane helix</keyword>
<dbReference type="AlphaFoldDB" id="A0A1I6LIE7"/>
<feature type="transmembrane region" description="Helical" evidence="1">
    <location>
        <begin position="36"/>
        <end position="52"/>
    </location>
</feature>
<gene>
    <name evidence="2" type="ORF">SAMN05216559_2756</name>
</gene>
<feature type="transmembrane region" description="Helical" evidence="1">
    <location>
        <begin position="64"/>
        <end position="89"/>
    </location>
</feature>
<feature type="transmembrane region" description="Helical" evidence="1">
    <location>
        <begin position="95"/>
        <end position="114"/>
    </location>
</feature>
<organism evidence="2 3">
    <name type="scientific">Halomicrobium zhouii</name>
    <dbReference type="NCBI Taxonomy" id="767519"/>
    <lineage>
        <taxon>Archaea</taxon>
        <taxon>Methanobacteriati</taxon>
        <taxon>Methanobacteriota</taxon>
        <taxon>Stenosarchaea group</taxon>
        <taxon>Halobacteria</taxon>
        <taxon>Halobacteriales</taxon>
        <taxon>Haloarculaceae</taxon>
        <taxon>Halomicrobium</taxon>
    </lineage>
</organism>
<feature type="transmembrane region" description="Helical" evidence="1">
    <location>
        <begin position="194"/>
        <end position="217"/>
    </location>
</feature>
<protein>
    <submittedName>
        <fullName evidence="2">YndJ-like protein</fullName>
    </submittedName>
</protein>
<feature type="transmembrane region" description="Helical" evidence="1">
    <location>
        <begin position="223"/>
        <end position="243"/>
    </location>
</feature>
<evidence type="ECO:0000313" key="3">
    <source>
        <dbReference type="Proteomes" id="UP000199062"/>
    </source>
</evidence>
<feature type="transmembrane region" description="Helical" evidence="1">
    <location>
        <begin position="121"/>
        <end position="142"/>
    </location>
</feature>
<accession>A0A1I6LIE7</accession>
<feature type="transmembrane region" description="Helical" evidence="1">
    <location>
        <begin position="162"/>
        <end position="182"/>
    </location>
</feature>
<name>A0A1I6LIE7_9EURY</name>
<sequence>MTREWLRRVSDASAVAGGVAWVGLAVTEVLGPVDAILAFAMLVLVPLGVGLADAPRRDGSRTRWYHGAVAFQPAAAISGVASLVVAQGITATLLAVPWFVLTALVAGFGLWRLLQRGPWPLSELTLDAGLVYVAVGGGALLLDRAGVSLFFEPILITLTAVHFHYAGFALPVVAGLAGRAAAGDHLGRTRRVTTGIIAVGPGIIATGITAAALQIPFAGPVEFTSVAFFTTAVALFSIAVLVDVLPGRESRLQQLFVGTASLAVTASMGFAVCYGLARWTGGTYFGIHAQAFTPMVRYHGQLNAFGFALLALVGWRLAPPVSTARAPGIPFSRLAGGRRIGRDFLDRRGHATDAPASGMMASVDDYAWDAFDPDDVAPLVRRFYEHSGEYLLSVEPDWNRPWGSLVPVYRLFATRMEQLTLPLSTVASEAALRGTVAGVDGPDDHAGSRAWIRSNAHATDGDDRMTYVATYGRYVADGTAYLRATFPLPGANLTGLLRVENTDSDAGGLRLSSYAAPGNADDAGLYLVVGGFGVRLPLDETLVVEPVVSGRGDASAVTAVHEIRLLGHRVVTLDYNVELAPEHSG</sequence>
<keyword evidence="1" id="KW-0812">Transmembrane</keyword>
<dbReference type="InterPro" id="IPR025450">
    <property type="entry name" value="YndJ-like"/>
</dbReference>
<dbReference type="Proteomes" id="UP000199062">
    <property type="component" value="Unassembled WGS sequence"/>
</dbReference>
<dbReference type="Pfam" id="PF14158">
    <property type="entry name" value="YndJ"/>
    <property type="match status" value="1"/>
</dbReference>
<dbReference type="EMBL" id="FOZK01000002">
    <property type="protein sequence ID" value="SFS03239.1"/>
    <property type="molecule type" value="Genomic_DNA"/>
</dbReference>
<keyword evidence="3" id="KW-1185">Reference proteome</keyword>
<evidence type="ECO:0000256" key="1">
    <source>
        <dbReference type="SAM" id="Phobius"/>
    </source>
</evidence>
<keyword evidence="1" id="KW-0472">Membrane</keyword>
<reference evidence="2 3" key="1">
    <citation type="submission" date="2016-10" db="EMBL/GenBank/DDBJ databases">
        <authorList>
            <person name="de Groot N.N."/>
        </authorList>
    </citation>
    <scope>NUCLEOTIDE SEQUENCE [LARGE SCALE GENOMIC DNA]</scope>
    <source>
        <strain evidence="2 3">CGMCC 1.10457</strain>
    </source>
</reference>
<feature type="transmembrane region" description="Helical" evidence="1">
    <location>
        <begin position="12"/>
        <end position="30"/>
    </location>
</feature>
<feature type="transmembrane region" description="Helical" evidence="1">
    <location>
        <begin position="255"/>
        <end position="277"/>
    </location>
</feature>
<proteinExistence type="predicted"/>
<dbReference type="STRING" id="767519.SAMN05216559_2756"/>
<evidence type="ECO:0000313" key="2">
    <source>
        <dbReference type="EMBL" id="SFS03239.1"/>
    </source>
</evidence>